<dbReference type="AlphaFoldDB" id="A0A8J2WYX0"/>
<keyword evidence="3" id="KW-1185">Reference proteome</keyword>
<organism evidence="2 3">
    <name type="scientific">Pelagomonas calceolata</name>
    <dbReference type="NCBI Taxonomy" id="35677"/>
    <lineage>
        <taxon>Eukaryota</taxon>
        <taxon>Sar</taxon>
        <taxon>Stramenopiles</taxon>
        <taxon>Ochrophyta</taxon>
        <taxon>Pelagophyceae</taxon>
        <taxon>Pelagomonadales</taxon>
        <taxon>Pelagomonadaceae</taxon>
        <taxon>Pelagomonas</taxon>
    </lineage>
</organism>
<evidence type="ECO:0000259" key="1">
    <source>
        <dbReference type="Pfam" id="PF12204"/>
    </source>
</evidence>
<protein>
    <recommendedName>
        <fullName evidence="1">DUF3598 domain-containing protein</fullName>
    </recommendedName>
</protein>
<accession>A0A8J2WYX0</accession>
<evidence type="ECO:0000313" key="3">
    <source>
        <dbReference type="Proteomes" id="UP000789595"/>
    </source>
</evidence>
<name>A0A8J2WYX0_9STRA</name>
<comment type="caution">
    <text evidence="2">The sequence shown here is derived from an EMBL/GenBank/DDBJ whole genome shotgun (WGS) entry which is preliminary data.</text>
</comment>
<proteinExistence type="predicted"/>
<evidence type="ECO:0000313" key="2">
    <source>
        <dbReference type="EMBL" id="CAH0371605.1"/>
    </source>
</evidence>
<gene>
    <name evidence="2" type="ORF">PECAL_3P15540</name>
</gene>
<dbReference type="EMBL" id="CAKKNE010000003">
    <property type="protein sequence ID" value="CAH0371605.1"/>
    <property type="molecule type" value="Genomic_DNA"/>
</dbReference>
<dbReference type="InterPro" id="IPR022017">
    <property type="entry name" value="BFA1-like_DUF3598"/>
</dbReference>
<feature type="domain" description="DUF3598" evidence="1">
    <location>
        <begin position="32"/>
        <end position="174"/>
    </location>
</feature>
<dbReference type="Pfam" id="PF12204">
    <property type="entry name" value="DUF3598_N"/>
    <property type="match status" value="1"/>
</dbReference>
<sequence length="254" mass="27082">MLKFFCISAVTHAYLTPSPRRRSRAVVAATDSEQWESFTAYHVGEWFGAKTVYDASAAVVDEDSVAITCLRREDDEVTHVLKVPAAALAASGCDRCADTIEWRDIPAGSYKQGALGRFTVNGRGAAVGPSLLRSGGVSFEVALADGERRCTLTASFAPESDKTLALRRCVLSRERTDAFPDDDAAFHSAVEAYGWSDNGGLTVDAPGGISFCVAERIEEGTPARVRLRWNALAADAVLTAFPGPPVLASFDASS</sequence>
<dbReference type="Proteomes" id="UP000789595">
    <property type="component" value="Unassembled WGS sequence"/>
</dbReference>
<reference evidence="2" key="1">
    <citation type="submission" date="2021-11" db="EMBL/GenBank/DDBJ databases">
        <authorList>
            <consortium name="Genoscope - CEA"/>
            <person name="William W."/>
        </authorList>
    </citation>
    <scope>NUCLEOTIDE SEQUENCE</scope>
</reference>